<comment type="caution">
    <text evidence="3">The sequence shown here is derived from an EMBL/GenBank/DDBJ whole genome shotgun (WGS) entry which is preliminary data.</text>
</comment>
<dbReference type="AlphaFoldDB" id="A0A420EAP2"/>
<keyword evidence="4" id="KW-1185">Reference proteome</keyword>
<evidence type="ECO:0000313" key="4">
    <source>
        <dbReference type="Proteomes" id="UP000286482"/>
    </source>
</evidence>
<dbReference type="EMBL" id="RAQO01000006">
    <property type="protein sequence ID" value="RKF17767.1"/>
    <property type="molecule type" value="Genomic_DNA"/>
</dbReference>
<feature type="domain" description="UspA" evidence="2">
    <location>
        <begin position="7"/>
        <end position="161"/>
    </location>
</feature>
<gene>
    <name evidence="3" type="ORF">DBZ36_10915</name>
</gene>
<dbReference type="PRINTS" id="PR01438">
    <property type="entry name" value="UNVRSLSTRESS"/>
</dbReference>
<evidence type="ECO:0000259" key="2">
    <source>
        <dbReference type="Pfam" id="PF00582"/>
    </source>
</evidence>
<evidence type="ECO:0000256" key="1">
    <source>
        <dbReference type="ARBA" id="ARBA00008791"/>
    </source>
</evidence>
<organism evidence="3 4">
    <name type="scientific">Alginatibacterium sediminis</name>
    <dbReference type="NCBI Taxonomy" id="2164068"/>
    <lineage>
        <taxon>Bacteria</taxon>
        <taxon>Pseudomonadati</taxon>
        <taxon>Pseudomonadota</taxon>
        <taxon>Gammaproteobacteria</taxon>
        <taxon>Alteromonadales</taxon>
        <taxon>Alteromonadaceae</taxon>
        <taxon>Alginatibacterium</taxon>
    </lineage>
</organism>
<proteinExistence type="inferred from homology"/>
<accession>A0A420EAP2</accession>
<dbReference type="CDD" id="cd00293">
    <property type="entry name" value="USP-like"/>
    <property type="match status" value="2"/>
</dbReference>
<dbReference type="Gene3D" id="3.40.50.12370">
    <property type="match status" value="1"/>
</dbReference>
<dbReference type="SUPFAM" id="SSF52402">
    <property type="entry name" value="Adenine nucleotide alpha hydrolases-like"/>
    <property type="match status" value="2"/>
</dbReference>
<comment type="similarity">
    <text evidence="1">Belongs to the universal stress protein A family.</text>
</comment>
<feature type="domain" description="UspA" evidence="2">
    <location>
        <begin position="216"/>
        <end position="287"/>
    </location>
</feature>
<dbReference type="InterPro" id="IPR006015">
    <property type="entry name" value="Universal_stress_UspA"/>
</dbReference>
<dbReference type="OrthoDB" id="9804721at2"/>
<dbReference type="InterPro" id="IPR006016">
    <property type="entry name" value="UspA"/>
</dbReference>
<protein>
    <submittedName>
        <fullName evidence="3">Universal stress protein</fullName>
    </submittedName>
</protein>
<evidence type="ECO:0000313" key="3">
    <source>
        <dbReference type="EMBL" id="RKF17767.1"/>
    </source>
</evidence>
<dbReference type="Pfam" id="PF00582">
    <property type="entry name" value="Usp"/>
    <property type="match status" value="2"/>
</dbReference>
<sequence length="288" mass="31444">MTLILGDKIIACVDGSPLSHAVVDYAAWVANKVKAPLRLLHNIEHAIPGAHSDLSGSLTPGVHEKLMGELADLEHQRNKLLVKQGKLLLAAAIERAQSNGIEQPETKQRHGSLSDSLIRCEDTIRVLVLGLRGEAHQDDPKHIGAQIESVVRALHRPILVVNQEFSSPKNIMLAYDGSDASQKALEMVCLSPLFKDMPCHLVNVARNEGEHSALIESAKARLVEAGIAVQVAQLTGRADEVLCQYQNQHDIDLMVMGAFGHTRIHDLLLGSFTTKMLAATNKPMFLLR</sequence>
<dbReference type="PANTHER" id="PTHR46268:SF6">
    <property type="entry name" value="UNIVERSAL STRESS PROTEIN UP12"/>
    <property type="match status" value="1"/>
</dbReference>
<name>A0A420EAP2_9ALTE</name>
<dbReference type="PANTHER" id="PTHR46268">
    <property type="entry name" value="STRESS RESPONSE PROTEIN NHAX"/>
    <property type="match status" value="1"/>
</dbReference>
<dbReference type="RefSeq" id="WP_120354994.1">
    <property type="nucleotide sequence ID" value="NZ_RAQO01000006.1"/>
</dbReference>
<dbReference type="Proteomes" id="UP000286482">
    <property type="component" value="Unassembled WGS sequence"/>
</dbReference>
<reference evidence="3 4" key="1">
    <citation type="submission" date="2018-09" db="EMBL/GenBank/DDBJ databases">
        <authorList>
            <person name="Wang Z."/>
        </authorList>
    </citation>
    <scope>NUCLEOTIDE SEQUENCE [LARGE SCALE GENOMIC DNA]</scope>
    <source>
        <strain evidence="3 4">ALS 81</strain>
    </source>
</reference>